<sequence length="47" mass="5346">MDNVDKLVQAIKLHISSKRPTTTYEVREILLDSKLDPESFGETLNSL</sequence>
<evidence type="ECO:0000313" key="1">
    <source>
        <dbReference type="EMBL" id="TQW14691.1"/>
    </source>
</evidence>
<dbReference type="Proteomes" id="UP000316012">
    <property type="component" value="Unassembled WGS sequence"/>
</dbReference>
<protein>
    <submittedName>
        <fullName evidence="1">Uncharacterized protein</fullName>
    </submittedName>
</protein>
<reference evidence="1 2" key="1">
    <citation type="submission" date="2019-04" db="EMBL/GenBank/DDBJ databases">
        <title>Lactobacillus gasseri 7171 assembly.</title>
        <authorList>
            <person name="Joris B.R."/>
            <person name="Giguere D."/>
        </authorList>
    </citation>
    <scope>NUCLEOTIDE SEQUENCE [LARGE SCALE GENOMIC DNA]</scope>
    <source>
        <strain evidence="1 2">7171</strain>
    </source>
</reference>
<accession>A0ABY3BCC5</accession>
<dbReference type="RefSeq" id="WP_257965673.1">
    <property type="nucleotide sequence ID" value="NZ_JASOUT010000001.1"/>
</dbReference>
<evidence type="ECO:0000313" key="2">
    <source>
        <dbReference type="Proteomes" id="UP000316012"/>
    </source>
</evidence>
<name>A0ABY3BCC5_LACGS</name>
<comment type="caution">
    <text evidence="1">The sequence shown here is derived from an EMBL/GenBank/DDBJ whole genome shotgun (WGS) entry which is preliminary data.</text>
</comment>
<keyword evidence="2" id="KW-1185">Reference proteome</keyword>
<organism evidence="1 2">
    <name type="scientific">Lactobacillus gasseri</name>
    <dbReference type="NCBI Taxonomy" id="1596"/>
    <lineage>
        <taxon>Bacteria</taxon>
        <taxon>Bacillati</taxon>
        <taxon>Bacillota</taxon>
        <taxon>Bacilli</taxon>
        <taxon>Lactobacillales</taxon>
        <taxon>Lactobacillaceae</taxon>
        <taxon>Lactobacillus</taxon>
    </lineage>
</organism>
<proteinExistence type="predicted"/>
<gene>
    <name evidence="1" type="ORF">FIPPAONL_01643</name>
</gene>
<dbReference type="EMBL" id="SRMD01000091">
    <property type="protein sequence ID" value="TQW14691.1"/>
    <property type="molecule type" value="Genomic_DNA"/>
</dbReference>